<proteinExistence type="predicted"/>
<keyword evidence="2" id="KW-1185">Reference proteome</keyword>
<organism evidence="1 2">
    <name type="scientific">Dendrolimus kikuchii</name>
    <dbReference type="NCBI Taxonomy" id="765133"/>
    <lineage>
        <taxon>Eukaryota</taxon>
        <taxon>Metazoa</taxon>
        <taxon>Ecdysozoa</taxon>
        <taxon>Arthropoda</taxon>
        <taxon>Hexapoda</taxon>
        <taxon>Insecta</taxon>
        <taxon>Pterygota</taxon>
        <taxon>Neoptera</taxon>
        <taxon>Endopterygota</taxon>
        <taxon>Lepidoptera</taxon>
        <taxon>Glossata</taxon>
        <taxon>Ditrysia</taxon>
        <taxon>Bombycoidea</taxon>
        <taxon>Lasiocampidae</taxon>
        <taxon>Dendrolimus</taxon>
    </lineage>
</organism>
<sequence length="201" mass="22091">MGPVIGEASITYLYTLQKYNMSVVVFSLFNTYSILMGTIGTAVAVTIFSKYLKMHDSFLGMIATACKIVSSFVYGLAPTQAWFFAGPVFDFFGTSGTTAIRSIGTKIVAPDQVGKMCSLIGFAESLLPVIYTPIYAEVFTNTVEIVPGAFFFVGGSMTVPAFFIFLTLFMLNKKEQTDIVQNPESKEMHAYDNAFEIKNEI</sequence>
<gene>
    <name evidence="1" type="ORF">K1T71_010281</name>
</gene>
<reference evidence="1 2" key="1">
    <citation type="journal article" date="2021" name="Front. Genet.">
        <title>Chromosome-Level Genome Assembly Reveals Significant Gene Expansion in the Toll and IMD Signaling Pathways of Dendrolimus kikuchii.</title>
        <authorList>
            <person name="Zhou J."/>
            <person name="Wu P."/>
            <person name="Xiong Z."/>
            <person name="Liu N."/>
            <person name="Zhao N."/>
            <person name="Ji M."/>
            <person name="Qiu Y."/>
            <person name="Yang B."/>
        </authorList>
    </citation>
    <scope>NUCLEOTIDE SEQUENCE [LARGE SCALE GENOMIC DNA]</scope>
    <source>
        <strain evidence="1">Ann1</strain>
    </source>
</reference>
<name>A0ACC1CR88_9NEOP</name>
<protein>
    <submittedName>
        <fullName evidence="1">Uncharacterized protein</fullName>
    </submittedName>
</protein>
<evidence type="ECO:0000313" key="2">
    <source>
        <dbReference type="Proteomes" id="UP000824533"/>
    </source>
</evidence>
<dbReference type="EMBL" id="CM034404">
    <property type="protein sequence ID" value="KAJ0174135.1"/>
    <property type="molecule type" value="Genomic_DNA"/>
</dbReference>
<accession>A0ACC1CR88</accession>
<comment type="caution">
    <text evidence="1">The sequence shown here is derived from an EMBL/GenBank/DDBJ whole genome shotgun (WGS) entry which is preliminary data.</text>
</comment>
<dbReference type="Proteomes" id="UP000824533">
    <property type="component" value="Linkage Group LG18"/>
</dbReference>
<evidence type="ECO:0000313" key="1">
    <source>
        <dbReference type="EMBL" id="KAJ0174135.1"/>
    </source>
</evidence>